<sequence length="113" mass="12546">MSLSRTDMKCISDLFALATKPPALFDKASLRKGNKSSLCTAFKYEDTPKIPEDCIYVIDGGHLLHSVVWPRPATHGDVLACYINCIIFHYGNNCAVVFDGYSEEPIINCCEII</sequence>
<dbReference type="Proteomes" id="UP001159363">
    <property type="component" value="Chromosome 10"/>
</dbReference>
<gene>
    <name evidence="1" type="ORF">PR048_026859</name>
</gene>
<organism evidence="1 2">
    <name type="scientific">Dryococelus australis</name>
    <dbReference type="NCBI Taxonomy" id="614101"/>
    <lineage>
        <taxon>Eukaryota</taxon>
        <taxon>Metazoa</taxon>
        <taxon>Ecdysozoa</taxon>
        <taxon>Arthropoda</taxon>
        <taxon>Hexapoda</taxon>
        <taxon>Insecta</taxon>
        <taxon>Pterygota</taxon>
        <taxon>Neoptera</taxon>
        <taxon>Polyneoptera</taxon>
        <taxon>Phasmatodea</taxon>
        <taxon>Verophasmatodea</taxon>
        <taxon>Anareolatae</taxon>
        <taxon>Phasmatidae</taxon>
        <taxon>Eurycanthinae</taxon>
        <taxon>Dryococelus</taxon>
    </lineage>
</organism>
<name>A0ABQ9GMG3_9NEOP</name>
<evidence type="ECO:0000313" key="2">
    <source>
        <dbReference type="Proteomes" id="UP001159363"/>
    </source>
</evidence>
<comment type="caution">
    <text evidence="1">The sequence shown here is derived from an EMBL/GenBank/DDBJ whole genome shotgun (WGS) entry which is preliminary data.</text>
</comment>
<dbReference type="EMBL" id="JARBHB010000011">
    <property type="protein sequence ID" value="KAJ8873226.1"/>
    <property type="molecule type" value="Genomic_DNA"/>
</dbReference>
<evidence type="ECO:0000313" key="1">
    <source>
        <dbReference type="EMBL" id="KAJ8873226.1"/>
    </source>
</evidence>
<proteinExistence type="predicted"/>
<protein>
    <submittedName>
        <fullName evidence="1">Uncharacterized protein</fullName>
    </submittedName>
</protein>
<reference evidence="1 2" key="1">
    <citation type="submission" date="2023-02" db="EMBL/GenBank/DDBJ databases">
        <title>LHISI_Scaffold_Assembly.</title>
        <authorList>
            <person name="Stuart O.P."/>
            <person name="Cleave R."/>
            <person name="Magrath M.J.L."/>
            <person name="Mikheyev A.S."/>
        </authorList>
    </citation>
    <scope>NUCLEOTIDE SEQUENCE [LARGE SCALE GENOMIC DNA]</scope>
    <source>
        <strain evidence="1">Daus_M_001</strain>
        <tissue evidence="1">Leg muscle</tissue>
    </source>
</reference>
<accession>A0ABQ9GMG3</accession>
<keyword evidence="2" id="KW-1185">Reference proteome</keyword>